<dbReference type="Proteomes" id="UP001500483">
    <property type="component" value="Unassembled WGS sequence"/>
</dbReference>
<keyword evidence="3" id="KW-1185">Reference proteome</keyword>
<name>A0ABP6RUY4_9PSEU</name>
<accession>A0ABP6RUY4</accession>
<dbReference type="EMBL" id="BAAAYK010000038">
    <property type="protein sequence ID" value="GAA3361531.1"/>
    <property type="molecule type" value="Genomic_DNA"/>
</dbReference>
<protein>
    <recommendedName>
        <fullName evidence="4">Peptidase MA-like domain-containing protein</fullName>
    </recommendedName>
</protein>
<reference evidence="3" key="1">
    <citation type="journal article" date="2019" name="Int. J. Syst. Evol. Microbiol.">
        <title>The Global Catalogue of Microorganisms (GCM) 10K type strain sequencing project: providing services to taxonomists for standard genome sequencing and annotation.</title>
        <authorList>
            <consortium name="The Broad Institute Genomics Platform"/>
            <consortium name="The Broad Institute Genome Sequencing Center for Infectious Disease"/>
            <person name="Wu L."/>
            <person name="Ma J."/>
        </authorList>
    </citation>
    <scope>NUCLEOTIDE SEQUENCE [LARGE SCALE GENOMIC DNA]</scope>
    <source>
        <strain evidence="3">JCM 9687</strain>
    </source>
</reference>
<dbReference type="InterPro" id="IPR007541">
    <property type="entry name" value="Uncharacterised_BSP"/>
</dbReference>
<evidence type="ECO:0000313" key="3">
    <source>
        <dbReference type="Proteomes" id="UP001500483"/>
    </source>
</evidence>
<comment type="caution">
    <text evidence="2">The sequence shown here is derived from an EMBL/GenBank/DDBJ whole genome shotgun (WGS) entry which is preliminary data.</text>
</comment>
<evidence type="ECO:0000256" key="1">
    <source>
        <dbReference type="SAM" id="MobiDB-lite"/>
    </source>
</evidence>
<feature type="region of interest" description="Disordered" evidence="1">
    <location>
        <begin position="309"/>
        <end position="328"/>
    </location>
</feature>
<dbReference type="Pfam" id="PF04450">
    <property type="entry name" value="BSP"/>
    <property type="match status" value="1"/>
</dbReference>
<proteinExistence type="predicted"/>
<organism evidence="2 3">
    <name type="scientific">Saccharopolyspora gregorii</name>
    <dbReference type="NCBI Taxonomy" id="33914"/>
    <lineage>
        <taxon>Bacteria</taxon>
        <taxon>Bacillati</taxon>
        <taxon>Actinomycetota</taxon>
        <taxon>Actinomycetes</taxon>
        <taxon>Pseudonocardiales</taxon>
        <taxon>Pseudonocardiaceae</taxon>
        <taxon>Saccharopolyspora</taxon>
    </lineage>
</organism>
<sequence>MAVGAFVPFPAQAPPAPAPAFQSAAPATAEQEWQAVLRHRARAVLTRDEAAFTASLDPAAPEDFQRRQRELFQNLAEVPLAEWDYEVRGSTGGSGTPEVVLRYALAGVDEVPTERPTGFTFTHRDGRWLLSGDERARGRSWRGPWDFGDCRVRVLPHGVVIGHDGSEELADRVAAELDSAEAAVTAVWGPEWRRQVGVLLPRSQEELRELVGAEFAVDGIAAVAVADKVDTAARRVEGPRVVLNTETADRLSDTSLRVVLRHEMAHVAARADTADGAPMWLLEGFADYVGYRASGLPPERIAPDLARRVRTGEPPAGPPPDADFHTSGRDLDLAYQQSWSLVAHLVRRVGEPKVVELYKRIAGSGTPSEVDPALHEIAGLSTAELLRSWRSELRRTF</sequence>
<gene>
    <name evidence="2" type="ORF">GCM10020366_45840</name>
</gene>
<evidence type="ECO:0000313" key="2">
    <source>
        <dbReference type="EMBL" id="GAA3361531.1"/>
    </source>
</evidence>
<evidence type="ECO:0008006" key="4">
    <source>
        <dbReference type="Google" id="ProtNLM"/>
    </source>
</evidence>